<accession>A0A7J7P0Z3</accession>
<gene>
    <name evidence="1" type="ORF">GIB67_004208</name>
</gene>
<protein>
    <submittedName>
        <fullName evidence="1">Uncharacterized protein</fullName>
    </submittedName>
</protein>
<keyword evidence="2" id="KW-1185">Reference proteome</keyword>
<proteinExistence type="predicted"/>
<dbReference type="EMBL" id="JACGCM010000362">
    <property type="protein sequence ID" value="KAF6173105.1"/>
    <property type="molecule type" value="Genomic_DNA"/>
</dbReference>
<evidence type="ECO:0000313" key="2">
    <source>
        <dbReference type="Proteomes" id="UP000541444"/>
    </source>
</evidence>
<reference evidence="1 2" key="1">
    <citation type="journal article" date="2020" name="IScience">
        <title>Genome Sequencing of the Endangered Kingdonia uniflora (Circaeasteraceae, Ranunculales) Reveals Potential Mechanisms of Evolutionary Specialization.</title>
        <authorList>
            <person name="Sun Y."/>
            <person name="Deng T."/>
            <person name="Zhang A."/>
            <person name="Moore M.J."/>
            <person name="Landis J.B."/>
            <person name="Lin N."/>
            <person name="Zhang H."/>
            <person name="Zhang X."/>
            <person name="Huang J."/>
            <person name="Zhang X."/>
            <person name="Sun H."/>
            <person name="Wang H."/>
        </authorList>
    </citation>
    <scope>NUCLEOTIDE SEQUENCE [LARGE SCALE GENOMIC DNA]</scope>
    <source>
        <strain evidence="1">TB1705</strain>
        <tissue evidence="1">Leaf</tissue>
    </source>
</reference>
<comment type="caution">
    <text evidence="1">The sequence shown here is derived from an EMBL/GenBank/DDBJ whole genome shotgun (WGS) entry which is preliminary data.</text>
</comment>
<organism evidence="1 2">
    <name type="scientific">Kingdonia uniflora</name>
    <dbReference type="NCBI Taxonomy" id="39325"/>
    <lineage>
        <taxon>Eukaryota</taxon>
        <taxon>Viridiplantae</taxon>
        <taxon>Streptophyta</taxon>
        <taxon>Embryophyta</taxon>
        <taxon>Tracheophyta</taxon>
        <taxon>Spermatophyta</taxon>
        <taxon>Magnoliopsida</taxon>
        <taxon>Ranunculales</taxon>
        <taxon>Circaeasteraceae</taxon>
        <taxon>Kingdonia</taxon>
    </lineage>
</organism>
<dbReference type="Pfam" id="PF14223">
    <property type="entry name" value="Retrotran_gag_2"/>
    <property type="match status" value="1"/>
</dbReference>
<dbReference type="Proteomes" id="UP000541444">
    <property type="component" value="Unassembled WGS sequence"/>
</dbReference>
<dbReference type="OrthoDB" id="913420at2759"/>
<sequence length="153" mass="17680">MGVRTISWLSVVSECTWSDYSWTDTEQDSRFGASTREWSEALRGCGKLRERRIDCGEFDYKRGDDTVKERKLQMLTSQFKNIQIDESEPFDEFYARRSDIVNTSAALGVAYSNVQIVSKVLRSLPKSFRSRRDAIEEVQDLKKMKPDTLAGKF</sequence>
<evidence type="ECO:0000313" key="1">
    <source>
        <dbReference type="EMBL" id="KAF6173105.1"/>
    </source>
</evidence>
<dbReference type="AlphaFoldDB" id="A0A7J7P0Z3"/>
<name>A0A7J7P0Z3_9MAGN</name>